<dbReference type="PANTHER" id="PTHR30250:SF11">
    <property type="entry name" value="O-ANTIGEN TRANSPORTER-RELATED"/>
    <property type="match status" value="1"/>
</dbReference>
<dbReference type="AlphaFoldDB" id="A0A151ACA3"/>
<evidence type="ECO:0000256" key="3">
    <source>
        <dbReference type="ARBA" id="ARBA00022692"/>
    </source>
</evidence>
<sequence length="532" mass="57087">MKRTLVTAFISIAGANVAATFLGAVMTPILVRILGPSQYGTYATVMSVFALLMIAVSSGVDSGTRKYLAEDRDDPDWHDNVFGYYFRIATVLALVASALLIAATQIGVVDATLGEEYAFFFFLLAIITIMAQFREYVRRSLLGLKLEYLSEPLYVAQKVFFFLFAIPLAYLGYGVTGVLIGHILADGLVTAIGLVGLASHVSLSSVFERTPESFPRRELLSFNNLSIVYIFLLTSLYHVDVLMLQAYTTEAQVGYYKAALVLAEFLWLAPKAVQSVMIQSASELWHRDRIEKITALASKATRYTLLLTALMAIGIAVLAAQFVPRYYGAEFTPTITPLLLLLPGTVGFAVARPILSVSHARGDMRVMILATGAAAAMNIVLNVTLIPRFGIEGAAVATSLGYLSLPMFHLFGARAIGYNPLGDIRPIPVSITVAVTGGVLVALALGIDALIGSPLATVGVPLTGASLPIDAALLAFVIIPPAGLLVYGVLTLLTRAIDPSEIAQILQGMPGPLSRYASTIQRLFGDRDEIRS</sequence>
<organism evidence="7 8">
    <name type="scientific">Halalkalicoccus paucihalophilus</name>
    <dbReference type="NCBI Taxonomy" id="1008153"/>
    <lineage>
        <taxon>Archaea</taxon>
        <taxon>Methanobacteriati</taxon>
        <taxon>Methanobacteriota</taxon>
        <taxon>Stenosarchaea group</taxon>
        <taxon>Halobacteria</taxon>
        <taxon>Halobacteriales</taxon>
        <taxon>Halococcaceae</taxon>
        <taxon>Halalkalicoccus</taxon>
    </lineage>
</organism>
<dbReference type="PATRIC" id="fig|1008153.3.peg.2881"/>
<evidence type="ECO:0000313" key="8">
    <source>
        <dbReference type="Proteomes" id="UP000075321"/>
    </source>
</evidence>
<evidence type="ECO:0000256" key="5">
    <source>
        <dbReference type="ARBA" id="ARBA00023136"/>
    </source>
</evidence>
<feature type="transmembrane region" description="Helical" evidence="6">
    <location>
        <begin position="471"/>
        <end position="493"/>
    </location>
</feature>
<proteinExistence type="predicted"/>
<feature type="transmembrane region" description="Helical" evidence="6">
    <location>
        <begin position="303"/>
        <end position="323"/>
    </location>
</feature>
<keyword evidence="5 6" id="KW-0472">Membrane</keyword>
<feature type="transmembrane region" description="Helical" evidence="6">
    <location>
        <begin position="429"/>
        <end position="451"/>
    </location>
</feature>
<feature type="transmembrane region" description="Helical" evidence="6">
    <location>
        <begin position="335"/>
        <end position="355"/>
    </location>
</feature>
<dbReference type="RefSeq" id="WP_066383672.1">
    <property type="nucleotide sequence ID" value="NZ_LTAZ01000007.1"/>
</dbReference>
<keyword evidence="3 6" id="KW-0812">Transmembrane</keyword>
<dbReference type="OrthoDB" id="19148at2157"/>
<feature type="transmembrane region" description="Helical" evidence="6">
    <location>
        <begin position="153"/>
        <end position="173"/>
    </location>
</feature>
<keyword evidence="4 6" id="KW-1133">Transmembrane helix</keyword>
<feature type="transmembrane region" description="Helical" evidence="6">
    <location>
        <begin position="39"/>
        <end position="60"/>
    </location>
</feature>
<dbReference type="EMBL" id="LTAZ01000007">
    <property type="protein sequence ID" value="KYH25233.1"/>
    <property type="molecule type" value="Genomic_DNA"/>
</dbReference>
<comment type="subcellular location">
    <subcellularLocation>
        <location evidence="1">Cell membrane</location>
        <topology evidence="1">Multi-pass membrane protein</topology>
    </subcellularLocation>
</comment>
<protein>
    <submittedName>
        <fullName evidence="7">Polysaccharide biosynthesis protein</fullName>
    </submittedName>
</protein>
<feature type="transmembrane region" description="Helical" evidence="6">
    <location>
        <begin position="117"/>
        <end position="133"/>
    </location>
</feature>
<evidence type="ECO:0000256" key="1">
    <source>
        <dbReference type="ARBA" id="ARBA00004651"/>
    </source>
</evidence>
<comment type="caution">
    <text evidence="7">The sequence shown here is derived from an EMBL/GenBank/DDBJ whole genome shotgun (WGS) entry which is preliminary data.</text>
</comment>
<feature type="transmembrane region" description="Helical" evidence="6">
    <location>
        <begin position="367"/>
        <end position="387"/>
    </location>
</feature>
<feature type="transmembrane region" description="Helical" evidence="6">
    <location>
        <begin position="393"/>
        <end position="417"/>
    </location>
</feature>
<accession>A0A151ACA3</accession>
<reference evidence="7 8" key="1">
    <citation type="submission" date="2016-02" db="EMBL/GenBank/DDBJ databases">
        <title>Genome sequence of Halalkalicoccus paucihalophilus DSM 24557.</title>
        <authorList>
            <person name="Poehlein A."/>
            <person name="Daniel R."/>
        </authorList>
    </citation>
    <scope>NUCLEOTIDE SEQUENCE [LARGE SCALE GENOMIC DNA]</scope>
    <source>
        <strain evidence="7 8">DSM 24557</strain>
    </source>
</reference>
<keyword evidence="2" id="KW-1003">Cell membrane</keyword>
<feature type="transmembrane region" description="Helical" evidence="6">
    <location>
        <begin position="219"/>
        <end position="239"/>
    </location>
</feature>
<dbReference type="Pfam" id="PF13440">
    <property type="entry name" value="Polysacc_synt_3"/>
    <property type="match status" value="1"/>
</dbReference>
<evidence type="ECO:0000256" key="6">
    <source>
        <dbReference type="SAM" id="Phobius"/>
    </source>
</evidence>
<evidence type="ECO:0000256" key="4">
    <source>
        <dbReference type="ARBA" id="ARBA00022989"/>
    </source>
</evidence>
<evidence type="ECO:0000256" key="2">
    <source>
        <dbReference type="ARBA" id="ARBA00022475"/>
    </source>
</evidence>
<feature type="transmembrane region" description="Helical" evidence="6">
    <location>
        <begin position="81"/>
        <end position="105"/>
    </location>
</feature>
<feature type="transmembrane region" description="Helical" evidence="6">
    <location>
        <begin position="179"/>
        <end position="198"/>
    </location>
</feature>
<gene>
    <name evidence="7" type="ORF">HAPAU_28190</name>
</gene>
<keyword evidence="8" id="KW-1185">Reference proteome</keyword>
<name>A0A151ACA3_9EURY</name>
<dbReference type="InterPro" id="IPR050833">
    <property type="entry name" value="Poly_Biosynth_Transport"/>
</dbReference>
<dbReference type="GO" id="GO:0005886">
    <property type="term" value="C:plasma membrane"/>
    <property type="evidence" value="ECO:0007669"/>
    <property type="project" value="UniProtKB-SubCell"/>
</dbReference>
<evidence type="ECO:0000313" key="7">
    <source>
        <dbReference type="EMBL" id="KYH25233.1"/>
    </source>
</evidence>
<dbReference type="Proteomes" id="UP000075321">
    <property type="component" value="Unassembled WGS sequence"/>
</dbReference>
<dbReference type="PANTHER" id="PTHR30250">
    <property type="entry name" value="PST FAMILY PREDICTED COLANIC ACID TRANSPORTER"/>
    <property type="match status" value="1"/>
</dbReference>